<evidence type="ECO:0000256" key="2">
    <source>
        <dbReference type="ARBA" id="ARBA00012513"/>
    </source>
</evidence>
<keyword evidence="3" id="KW-0723">Serine/threonine-protein kinase</keyword>
<dbReference type="GO" id="GO:0005634">
    <property type="term" value="C:nucleus"/>
    <property type="evidence" value="ECO:0007669"/>
    <property type="project" value="UniProtKB-ARBA"/>
</dbReference>
<feature type="compositionally biased region" description="Basic and acidic residues" evidence="12">
    <location>
        <begin position="525"/>
        <end position="553"/>
    </location>
</feature>
<evidence type="ECO:0000256" key="1">
    <source>
        <dbReference type="ARBA" id="ARBA00010886"/>
    </source>
</evidence>
<comment type="caution">
    <text evidence="14">The sequence shown here is derived from an EMBL/GenBank/DDBJ whole genome shotgun (WGS) entry which is preliminary data.</text>
</comment>
<keyword evidence="6" id="KW-0547">Nucleotide-binding</keyword>
<evidence type="ECO:0000256" key="3">
    <source>
        <dbReference type="ARBA" id="ARBA00022527"/>
    </source>
</evidence>
<gene>
    <name evidence="14" type="ORF">Pmani_000543</name>
</gene>
<evidence type="ECO:0000256" key="10">
    <source>
        <dbReference type="ARBA" id="ARBA00047899"/>
    </source>
</evidence>
<feature type="compositionally biased region" description="Basic and acidic residues" evidence="12">
    <location>
        <begin position="476"/>
        <end position="504"/>
    </location>
</feature>
<dbReference type="InterPro" id="IPR011009">
    <property type="entry name" value="Kinase-like_dom_sf"/>
</dbReference>
<dbReference type="PANTHER" id="PTHR44899">
    <property type="entry name" value="CAMK FAMILY PROTEIN KINASE"/>
    <property type="match status" value="1"/>
</dbReference>
<accession>A0AAE1QMM1</accession>
<dbReference type="PROSITE" id="PS00108">
    <property type="entry name" value="PROTEIN_KINASE_ST"/>
    <property type="match status" value="1"/>
</dbReference>
<dbReference type="GO" id="GO:0000278">
    <property type="term" value="P:mitotic cell cycle"/>
    <property type="evidence" value="ECO:0007669"/>
    <property type="project" value="UniProtKB-ARBA"/>
</dbReference>
<feature type="compositionally biased region" description="Basic and acidic residues" evidence="12">
    <location>
        <begin position="700"/>
        <end position="714"/>
    </location>
</feature>
<feature type="compositionally biased region" description="Basic and acidic residues" evidence="12">
    <location>
        <begin position="372"/>
        <end position="386"/>
    </location>
</feature>
<keyword evidence="15" id="KW-1185">Reference proteome</keyword>
<dbReference type="Gene3D" id="1.10.510.10">
    <property type="entry name" value="Transferase(Phosphotransferase) domain 1"/>
    <property type="match status" value="1"/>
</dbReference>
<evidence type="ECO:0000256" key="7">
    <source>
        <dbReference type="ARBA" id="ARBA00022777"/>
    </source>
</evidence>
<dbReference type="GO" id="GO:0005524">
    <property type="term" value="F:ATP binding"/>
    <property type="evidence" value="ECO:0007669"/>
    <property type="project" value="UniProtKB-KW"/>
</dbReference>
<name>A0AAE1QMM1_9EUCA</name>
<feature type="region of interest" description="Disordered" evidence="12">
    <location>
        <begin position="333"/>
        <end position="400"/>
    </location>
</feature>
<dbReference type="PANTHER" id="PTHR44899:SF10">
    <property type="entry name" value="NIMA-RELATED KINASE 2"/>
    <property type="match status" value="1"/>
</dbReference>
<dbReference type="PROSITE" id="PS50011">
    <property type="entry name" value="PROTEIN_KINASE_DOM"/>
    <property type="match status" value="1"/>
</dbReference>
<dbReference type="Gene3D" id="3.30.200.20">
    <property type="entry name" value="Phosphorylase Kinase, domain 1"/>
    <property type="match status" value="2"/>
</dbReference>
<evidence type="ECO:0000256" key="8">
    <source>
        <dbReference type="ARBA" id="ARBA00022840"/>
    </source>
</evidence>
<keyword evidence="4" id="KW-0132">Cell division</keyword>
<proteinExistence type="inferred from homology"/>
<comment type="similarity">
    <text evidence="1">Belongs to the protein kinase superfamily. NEK Ser/Thr protein kinase family. NIMA subfamily.</text>
</comment>
<dbReference type="AlphaFoldDB" id="A0AAE1QMM1"/>
<dbReference type="Pfam" id="PF00069">
    <property type="entry name" value="Pkinase"/>
    <property type="match status" value="1"/>
</dbReference>
<evidence type="ECO:0000256" key="4">
    <source>
        <dbReference type="ARBA" id="ARBA00022618"/>
    </source>
</evidence>
<feature type="compositionally biased region" description="Acidic residues" evidence="12">
    <location>
        <begin position="354"/>
        <end position="371"/>
    </location>
</feature>
<dbReference type="InterPro" id="IPR000719">
    <property type="entry name" value="Prot_kinase_dom"/>
</dbReference>
<feature type="compositionally biased region" description="Basic and acidic residues" evidence="12">
    <location>
        <begin position="333"/>
        <end position="345"/>
    </location>
</feature>
<dbReference type="EC" id="2.7.11.1" evidence="2"/>
<reference evidence="14" key="1">
    <citation type="submission" date="2023-11" db="EMBL/GenBank/DDBJ databases">
        <title>Genome assemblies of two species of porcelain crab, Petrolisthes cinctipes and Petrolisthes manimaculis (Anomura: Porcellanidae).</title>
        <authorList>
            <person name="Angst P."/>
        </authorList>
    </citation>
    <scope>NUCLEOTIDE SEQUENCE</scope>
    <source>
        <strain evidence="14">PB745_02</strain>
        <tissue evidence="14">Gill</tissue>
    </source>
</reference>
<sequence>MGPKLTDFEVLATIGSGSHGTVRKVRRRYDGQVLVWKELNYGAMTEVEKQGLVMEVNLLRELRHPNIVRFQHHIVDRRATTLYILMEYCPGGDLGRLVSRCRQTSTFLEEGFIWRVLSQICQALKVCHDRTLHHGRLVLHRDIKPANVFLDSEGRVKLGDFGLARTLNSEASFATTYAGTPYYMSPEVMQGRDYNERSDIWSLGCLVYELCALHPPFQASTHRDLAAKIREARYDSIPIQYSCQLKEMLALLLTYEDYLRPSALTVLHHASLVANTSGGSLMEEQKTKEEEALCRSLESSVLLRKYGHVDKCVDEDNVEEQKNMDFTNCRDVEEGKGGCKEDRQRRGSVGVEGSDVENEEKEENREEEFEKEDVYNQKEYEAHGDQGESIDDLPIGEIGDDAKEDENWAIKFKEEFTKQAKSRLKECPAITVSPMTETFRVPRREDIEAPNSEISPDLPGLAHLRYNSDAEEESEEIRVKERQKKDRTERLDRGDQERRAREWPENGGGRGRRSREWPRRSNSMDPERRTRDQVKRSDSTGREKRPRVRHDSSESCLGETVERICHTARVREVVGKLECACGGISTSSWRERLVALREAEVGVREREVAVKEREREVREREHRVTAMEREARQHLVRAQIYLRQSRPRQNAATSPHRPESDLDTTVSADPGDERIKTISRPDPQKINNPFLEMRGIQPQPEKHVSFRERTDRFKSNTLDNPKSRWKRGNIFGLVEGKKESREKVNDDTKDKDTTKPGTLLTEDKNQQPQPPHTSDLSRNPPPQASEHPRLRKRQGSVETLIRRRNNTGDNKENQVQGPKHKPVPELKGKLLGTRAGLKAGSKQVKGKLPVRNTRARVLQFYNVV</sequence>
<dbReference type="InterPro" id="IPR051131">
    <property type="entry name" value="NEK_Ser/Thr_kinase_NIMA"/>
</dbReference>
<evidence type="ECO:0000313" key="14">
    <source>
        <dbReference type="EMBL" id="KAK4329084.1"/>
    </source>
</evidence>
<evidence type="ECO:0000256" key="9">
    <source>
        <dbReference type="ARBA" id="ARBA00023306"/>
    </source>
</evidence>
<dbReference type="Proteomes" id="UP001292094">
    <property type="component" value="Unassembled WGS sequence"/>
</dbReference>
<dbReference type="FunFam" id="3.30.200.20:FF:000151">
    <property type="entry name" value="G2-specific protein kinase nimA"/>
    <property type="match status" value="1"/>
</dbReference>
<keyword evidence="9" id="KW-0131">Cell cycle</keyword>
<protein>
    <recommendedName>
        <fullName evidence="2">non-specific serine/threonine protein kinase</fullName>
        <ecNumber evidence="2">2.7.11.1</ecNumber>
    </recommendedName>
</protein>
<evidence type="ECO:0000313" key="15">
    <source>
        <dbReference type="Proteomes" id="UP001292094"/>
    </source>
</evidence>
<dbReference type="GO" id="GO:0004674">
    <property type="term" value="F:protein serine/threonine kinase activity"/>
    <property type="evidence" value="ECO:0007669"/>
    <property type="project" value="UniProtKB-KW"/>
</dbReference>
<evidence type="ECO:0000256" key="12">
    <source>
        <dbReference type="SAM" id="MobiDB-lite"/>
    </source>
</evidence>
<evidence type="ECO:0000256" key="5">
    <source>
        <dbReference type="ARBA" id="ARBA00022679"/>
    </source>
</evidence>
<feature type="domain" description="Protein kinase" evidence="13">
    <location>
        <begin position="8"/>
        <end position="272"/>
    </location>
</feature>
<evidence type="ECO:0000256" key="11">
    <source>
        <dbReference type="ARBA" id="ARBA00048679"/>
    </source>
</evidence>
<feature type="region of interest" description="Disordered" evidence="12">
    <location>
        <begin position="643"/>
        <end position="826"/>
    </location>
</feature>
<dbReference type="EMBL" id="JAWZYT010000036">
    <property type="protein sequence ID" value="KAK4329084.1"/>
    <property type="molecule type" value="Genomic_DNA"/>
</dbReference>
<dbReference type="GO" id="GO:0007059">
    <property type="term" value="P:chromosome segregation"/>
    <property type="evidence" value="ECO:0007669"/>
    <property type="project" value="UniProtKB-ARBA"/>
</dbReference>
<comment type="catalytic activity">
    <reaction evidence="11">
        <text>L-seryl-[protein] + ATP = O-phospho-L-seryl-[protein] + ADP + H(+)</text>
        <dbReference type="Rhea" id="RHEA:17989"/>
        <dbReference type="Rhea" id="RHEA-COMP:9863"/>
        <dbReference type="Rhea" id="RHEA-COMP:11604"/>
        <dbReference type="ChEBI" id="CHEBI:15378"/>
        <dbReference type="ChEBI" id="CHEBI:29999"/>
        <dbReference type="ChEBI" id="CHEBI:30616"/>
        <dbReference type="ChEBI" id="CHEBI:83421"/>
        <dbReference type="ChEBI" id="CHEBI:456216"/>
        <dbReference type="EC" id="2.7.11.1"/>
    </reaction>
</comment>
<dbReference type="SUPFAM" id="SSF56112">
    <property type="entry name" value="Protein kinase-like (PK-like)"/>
    <property type="match status" value="1"/>
</dbReference>
<organism evidence="14 15">
    <name type="scientific">Petrolisthes manimaculis</name>
    <dbReference type="NCBI Taxonomy" id="1843537"/>
    <lineage>
        <taxon>Eukaryota</taxon>
        <taxon>Metazoa</taxon>
        <taxon>Ecdysozoa</taxon>
        <taxon>Arthropoda</taxon>
        <taxon>Crustacea</taxon>
        <taxon>Multicrustacea</taxon>
        <taxon>Malacostraca</taxon>
        <taxon>Eumalacostraca</taxon>
        <taxon>Eucarida</taxon>
        <taxon>Decapoda</taxon>
        <taxon>Pleocyemata</taxon>
        <taxon>Anomura</taxon>
        <taxon>Galatheoidea</taxon>
        <taxon>Porcellanidae</taxon>
        <taxon>Petrolisthes</taxon>
    </lineage>
</organism>
<feature type="region of interest" description="Disordered" evidence="12">
    <location>
        <begin position="436"/>
        <end position="556"/>
    </location>
</feature>
<feature type="compositionally biased region" description="Basic and acidic residues" evidence="12">
    <location>
        <begin position="735"/>
        <end position="754"/>
    </location>
</feature>
<evidence type="ECO:0000259" key="13">
    <source>
        <dbReference type="PROSITE" id="PS50011"/>
    </source>
</evidence>
<dbReference type="InterPro" id="IPR008271">
    <property type="entry name" value="Ser/Thr_kinase_AS"/>
</dbReference>
<keyword evidence="5" id="KW-0808">Transferase</keyword>
<dbReference type="GO" id="GO:0051301">
    <property type="term" value="P:cell division"/>
    <property type="evidence" value="ECO:0007669"/>
    <property type="project" value="UniProtKB-KW"/>
</dbReference>
<keyword evidence="7" id="KW-0418">Kinase</keyword>
<comment type="catalytic activity">
    <reaction evidence="10">
        <text>L-threonyl-[protein] + ATP = O-phospho-L-threonyl-[protein] + ADP + H(+)</text>
        <dbReference type="Rhea" id="RHEA:46608"/>
        <dbReference type="Rhea" id="RHEA-COMP:11060"/>
        <dbReference type="Rhea" id="RHEA-COMP:11605"/>
        <dbReference type="ChEBI" id="CHEBI:15378"/>
        <dbReference type="ChEBI" id="CHEBI:30013"/>
        <dbReference type="ChEBI" id="CHEBI:30616"/>
        <dbReference type="ChEBI" id="CHEBI:61977"/>
        <dbReference type="ChEBI" id="CHEBI:456216"/>
        <dbReference type="EC" id="2.7.11.1"/>
    </reaction>
</comment>
<dbReference type="CDD" id="cd08217">
    <property type="entry name" value="STKc_Nek2"/>
    <property type="match status" value="1"/>
</dbReference>
<keyword evidence="8" id="KW-0067">ATP-binding</keyword>
<dbReference type="SMART" id="SM00220">
    <property type="entry name" value="S_TKc"/>
    <property type="match status" value="1"/>
</dbReference>
<evidence type="ECO:0000256" key="6">
    <source>
        <dbReference type="ARBA" id="ARBA00022741"/>
    </source>
</evidence>